<evidence type="ECO:0000313" key="3">
    <source>
        <dbReference type="Proteomes" id="UP001642464"/>
    </source>
</evidence>
<protein>
    <submittedName>
        <fullName evidence="2">Uncharacterized protein</fullName>
    </submittedName>
</protein>
<gene>
    <name evidence="2" type="ORF">SCF082_LOCUS5602</name>
</gene>
<organism evidence="2 3">
    <name type="scientific">Durusdinium trenchii</name>
    <dbReference type="NCBI Taxonomy" id="1381693"/>
    <lineage>
        <taxon>Eukaryota</taxon>
        <taxon>Sar</taxon>
        <taxon>Alveolata</taxon>
        <taxon>Dinophyceae</taxon>
        <taxon>Suessiales</taxon>
        <taxon>Symbiodiniaceae</taxon>
        <taxon>Durusdinium</taxon>
    </lineage>
</organism>
<keyword evidence="3" id="KW-1185">Reference proteome</keyword>
<evidence type="ECO:0000313" key="2">
    <source>
        <dbReference type="EMBL" id="CAK8998336.1"/>
    </source>
</evidence>
<reference evidence="2 3" key="1">
    <citation type="submission" date="2024-02" db="EMBL/GenBank/DDBJ databases">
        <authorList>
            <person name="Chen Y."/>
            <person name="Shah S."/>
            <person name="Dougan E. K."/>
            <person name="Thang M."/>
            <person name="Chan C."/>
        </authorList>
    </citation>
    <scope>NUCLEOTIDE SEQUENCE [LARGE SCALE GENOMIC DNA]</scope>
</reference>
<name>A0ABP0I6Y5_9DINO</name>
<feature type="region of interest" description="Disordered" evidence="1">
    <location>
        <begin position="106"/>
        <end position="128"/>
    </location>
</feature>
<sequence>MPSFAVSGDVSMSGDSAQLSLQISEPTIETPKLDFKALWERILAGNIPVHPSRIPLDRKTLAIIINNIQKTRSLQPRAIKKGVWTQAAEEDLRKCLASAKRVPAGSSSKLAIGPGDKTERSRISPTPPTALTATRPLKLIFHTDSARSYKLRLPMVVHDHVVHCKQRVKVKGKWMWKAPKYVSLREHKLPDSGKVIKVKAGTQIIDRVWRFFKSRLDLNQHSKAGSARLREQIRSIQYEYWNRNKDLWALAEIRTMPAQPSPRQETRRKAAELLVEAADNGQLKKALEEIKGSPSGPNLQKLQMKVGDVLMAAIENGDLEKAIKEVSENPPADPAAGAS</sequence>
<accession>A0ABP0I6Y5</accession>
<comment type="caution">
    <text evidence="2">The sequence shown here is derived from an EMBL/GenBank/DDBJ whole genome shotgun (WGS) entry which is preliminary data.</text>
</comment>
<evidence type="ECO:0000256" key="1">
    <source>
        <dbReference type="SAM" id="MobiDB-lite"/>
    </source>
</evidence>
<proteinExistence type="predicted"/>
<dbReference type="Proteomes" id="UP001642464">
    <property type="component" value="Unassembled WGS sequence"/>
</dbReference>
<dbReference type="EMBL" id="CAXAMM010003047">
    <property type="protein sequence ID" value="CAK8998336.1"/>
    <property type="molecule type" value="Genomic_DNA"/>
</dbReference>